<gene>
    <name evidence="2" type="ORF">KFK14_12160</name>
</gene>
<dbReference type="Pfam" id="PF13577">
    <property type="entry name" value="SnoaL_4"/>
    <property type="match status" value="1"/>
</dbReference>
<evidence type="ECO:0000259" key="1">
    <source>
        <dbReference type="Pfam" id="PF13577"/>
    </source>
</evidence>
<organism evidence="2 3">
    <name type="scientific">Sphingobium phenoxybenzoativorans</name>
    <dbReference type="NCBI Taxonomy" id="1592790"/>
    <lineage>
        <taxon>Bacteria</taxon>
        <taxon>Pseudomonadati</taxon>
        <taxon>Pseudomonadota</taxon>
        <taxon>Alphaproteobacteria</taxon>
        <taxon>Sphingomonadales</taxon>
        <taxon>Sphingomonadaceae</taxon>
        <taxon>Sphingobium</taxon>
    </lineage>
</organism>
<proteinExistence type="predicted"/>
<dbReference type="RefSeq" id="WP_212607818.1">
    <property type="nucleotide sequence ID" value="NZ_CP073910.1"/>
</dbReference>
<dbReference type="CDD" id="cd00531">
    <property type="entry name" value="NTF2_like"/>
    <property type="match status" value="1"/>
</dbReference>
<dbReference type="InterPro" id="IPR037401">
    <property type="entry name" value="SnoaL-like"/>
</dbReference>
<dbReference type="AlphaFoldDB" id="A0A975K4D8"/>
<keyword evidence="3" id="KW-1185">Reference proteome</keyword>
<dbReference type="KEGG" id="spph:KFK14_12160"/>
<accession>A0A975K4D8</accession>
<dbReference type="SUPFAM" id="SSF54427">
    <property type="entry name" value="NTF2-like"/>
    <property type="match status" value="1"/>
</dbReference>
<dbReference type="EMBL" id="CP073910">
    <property type="protein sequence ID" value="QUT03903.1"/>
    <property type="molecule type" value="Genomic_DNA"/>
</dbReference>
<dbReference type="Gene3D" id="3.10.450.50">
    <property type="match status" value="1"/>
</dbReference>
<evidence type="ECO:0000313" key="2">
    <source>
        <dbReference type="EMBL" id="QUT03903.1"/>
    </source>
</evidence>
<evidence type="ECO:0000313" key="3">
    <source>
        <dbReference type="Proteomes" id="UP000681425"/>
    </source>
</evidence>
<feature type="domain" description="SnoaL-like" evidence="1">
    <location>
        <begin position="41"/>
        <end position="170"/>
    </location>
</feature>
<dbReference type="Proteomes" id="UP000681425">
    <property type="component" value="Chromosome"/>
</dbReference>
<sequence>MTILQASAMGLALCATIIGTAQTPVHAKGNDMKVATSYSLQTLSDRAEIQERLARWPDIVDSMKLDLLPEVFQPDVVWDFGGGTVEYSLAAVRKKIEGHLGDNAPTFCGHTRHDLSNMMIDVDGDKAHSKVNVFASHEGVGPYAGKILYIWLTYTDDWVRTANGWRIGHREYRIQFMNGPKEIVYGDDSPPIDPSQILKK</sequence>
<protein>
    <submittedName>
        <fullName evidence="2">Nuclear transport factor 2 family protein</fullName>
    </submittedName>
</protein>
<name>A0A975K4D8_9SPHN</name>
<reference evidence="2" key="1">
    <citation type="submission" date="2021-04" db="EMBL/GenBank/DDBJ databases">
        <title>Isolation of p-tert-butylphenol degrading bacteria Sphingobium phenoxybenzoativorans Tas13 from active sludge.</title>
        <authorList>
            <person name="Li Y."/>
        </authorList>
    </citation>
    <scope>NUCLEOTIDE SEQUENCE</scope>
    <source>
        <strain evidence="2">Tas13</strain>
    </source>
</reference>
<dbReference type="InterPro" id="IPR032710">
    <property type="entry name" value="NTF2-like_dom_sf"/>
</dbReference>